<dbReference type="Gene3D" id="2.170.130.10">
    <property type="entry name" value="TonB-dependent receptor, plug domain"/>
    <property type="match status" value="1"/>
</dbReference>
<comment type="similarity">
    <text evidence="2 12 13">Belongs to the TonB-dependent receptor family.</text>
</comment>
<dbReference type="eggNOG" id="COG4206">
    <property type="taxonomic scope" value="Bacteria"/>
</dbReference>
<feature type="signal peptide" evidence="14">
    <location>
        <begin position="1"/>
        <end position="23"/>
    </location>
</feature>
<keyword evidence="4 12" id="KW-1134">Transmembrane beta strand</keyword>
<evidence type="ECO:0000256" key="2">
    <source>
        <dbReference type="ARBA" id="ARBA00009810"/>
    </source>
</evidence>
<dbReference type="CDD" id="cd01347">
    <property type="entry name" value="ligand_gated_channel"/>
    <property type="match status" value="1"/>
</dbReference>
<evidence type="ECO:0000256" key="8">
    <source>
        <dbReference type="ARBA" id="ARBA00023077"/>
    </source>
</evidence>
<evidence type="ECO:0000256" key="7">
    <source>
        <dbReference type="ARBA" id="ARBA00023065"/>
    </source>
</evidence>
<feature type="chain" id="PRO_5002973712" evidence="14">
    <location>
        <begin position="24"/>
        <end position="624"/>
    </location>
</feature>
<evidence type="ECO:0000313" key="17">
    <source>
        <dbReference type="EMBL" id="ACT49403.1"/>
    </source>
</evidence>
<keyword evidence="7" id="KW-0406">Ion transport</keyword>
<evidence type="ECO:0000256" key="1">
    <source>
        <dbReference type="ARBA" id="ARBA00004571"/>
    </source>
</evidence>
<evidence type="ECO:0000256" key="9">
    <source>
        <dbReference type="ARBA" id="ARBA00023136"/>
    </source>
</evidence>
<dbReference type="InterPro" id="IPR037066">
    <property type="entry name" value="Plug_dom_sf"/>
</dbReference>
<dbReference type="SUPFAM" id="SSF56935">
    <property type="entry name" value="Porins"/>
    <property type="match status" value="1"/>
</dbReference>
<keyword evidence="9 12" id="KW-0472">Membrane</keyword>
<dbReference type="PANTHER" id="PTHR30069">
    <property type="entry name" value="TONB-DEPENDENT OUTER MEMBRANE RECEPTOR"/>
    <property type="match status" value="1"/>
</dbReference>
<dbReference type="AlphaFoldDB" id="C6X8D3"/>
<keyword evidence="10 17" id="KW-0675">Receptor</keyword>
<dbReference type="OrthoDB" id="183532at2"/>
<dbReference type="InterPro" id="IPR039426">
    <property type="entry name" value="TonB-dep_rcpt-like"/>
</dbReference>
<sequence precursor="true">MLHRSALAIALAPLFAHSFNSLAADTTLSDIVVTAARTEQKVSDALGDISVITQDQIQKAGQTTLVQLLAIQPGVQIVQNGGTGKSADVFIRGANATHTVVLIDGLRVNSATTGTTALENIPLDQIERVEILRGPASSLYGADAIGGVIQIFTKSGKGKPRLNASVGLGTYGSSSATAGIAGRVENTSFSVQAGASSTNGVSAIANKTLITYNPDDDGYSNRNVSLKLAQHFSENHELGIQGWLNEGTNHYDGGNITPLANPRNRFDFYGNRRQNLVSIYSKNQFTENWLSNFSVGQSEDNLESFSPNTANTLKVRSLFKTTQTQYAWQNDITTDIGLFTLGAERREQKVEGTTRFAKDERNIQSYLTGWQYKLGSHQFQANARLDQNSQFGDKTTGSLAYGYQINAEWRAHASYGTAFSAPTFNQLYSPLQFGFSGNANLKPEEAENREVGLQYTHGSHRLGAIYYRNNVDNLIVNTRVGTLLTPFNVNEADLKGLTLSYNGSWDRTQVYANGDFLRAEDANTGNWLPRRAREHGALGLTQTWGDWQFGSEIESSGHRFDDTANANRLSGYTLVNVFTNYRINQDWSLNARVNNLFDRDYELAKDYGTFGTNLFVTLRYSPAL</sequence>
<gene>
    <name evidence="17" type="ordered locus">Msip34_0154</name>
</gene>
<comment type="subcellular location">
    <subcellularLocation>
        <location evidence="1 12">Cell outer membrane</location>
        <topology evidence="1 12">Multi-pass membrane protein</topology>
    </subcellularLocation>
</comment>
<keyword evidence="18" id="KW-1185">Reference proteome</keyword>
<evidence type="ECO:0000256" key="3">
    <source>
        <dbReference type="ARBA" id="ARBA00022448"/>
    </source>
</evidence>
<accession>C6X8D3</accession>
<dbReference type="Gene3D" id="2.40.170.20">
    <property type="entry name" value="TonB-dependent receptor, beta-barrel domain"/>
    <property type="match status" value="1"/>
</dbReference>
<name>C6X8D3_METGS</name>
<keyword evidence="6 14" id="KW-0732">Signal</keyword>
<evidence type="ECO:0000313" key="18">
    <source>
        <dbReference type="Proteomes" id="UP000002743"/>
    </source>
</evidence>
<proteinExistence type="inferred from homology"/>
<keyword evidence="3 12" id="KW-0813">Transport</keyword>
<dbReference type="InterPro" id="IPR000531">
    <property type="entry name" value="Beta-barrel_TonB"/>
</dbReference>
<dbReference type="Pfam" id="PF00593">
    <property type="entry name" value="TonB_dep_Rec_b-barrel"/>
    <property type="match status" value="1"/>
</dbReference>
<evidence type="ECO:0000256" key="6">
    <source>
        <dbReference type="ARBA" id="ARBA00022729"/>
    </source>
</evidence>
<evidence type="ECO:0000259" key="15">
    <source>
        <dbReference type="Pfam" id="PF00593"/>
    </source>
</evidence>
<dbReference type="RefSeq" id="WP_015829177.1">
    <property type="nucleotide sequence ID" value="NC_012969.1"/>
</dbReference>
<keyword evidence="11 12" id="KW-0998">Cell outer membrane</keyword>
<dbReference type="EMBL" id="CP001674">
    <property type="protein sequence ID" value="ACT49403.1"/>
    <property type="molecule type" value="Genomic_DNA"/>
</dbReference>
<evidence type="ECO:0000256" key="13">
    <source>
        <dbReference type="RuleBase" id="RU003357"/>
    </source>
</evidence>
<feature type="domain" description="TonB-dependent receptor-like beta-barrel" evidence="15">
    <location>
        <begin position="189"/>
        <end position="596"/>
    </location>
</feature>
<dbReference type="GO" id="GO:0015889">
    <property type="term" value="P:cobalamin transport"/>
    <property type="evidence" value="ECO:0007669"/>
    <property type="project" value="TreeGrafter"/>
</dbReference>
<reference evidence="17 18" key="2">
    <citation type="journal article" date="2011" name="J. Bacteriol.">
        <title>Genomes of three methylotrophs from a single niche uncover genetic and metabolic divergence of Methylophilaceae.</title>
        <authorList>
            <person name="Lapidus A."/>
            <person name="Clum A."/>
            <person name="Labutti K."/>
            <person name="Kaluzhnaya M.G."/>
            <person name="Lim S."/>
            <person name="Beck D.A."/>
            <person name="Glavina Del Rio T."/>
            <person name="Nolan M."/>
            <person name="Mavromatis K."/>
            <person name="Huntemann M."/>
            <person name="Lucas S."/>
            <person name="Lidstrom M.E."/>
            <person name="Ivanova N."/>
            <person name="Chistoserdova L."/>
        </authorList>
    </citation>
    <scope>NUCLEOTIDE SEQUENCE [LARGE SCALE GENOMIC DNA]</scope>
    <source>
        <strain evidence="17 18">SIP3-4</strain>
    </source>
</reference>
<evidence type="ECO:0000256" key="12">
    <source>
        <dbReference type="PROSITE-ProRule" id="PRU01360"/>
    </source>
</evidence>
<protein>
    <submittedName>
        <fullName evidence="17">TonB-dependent receptor</fullName>
    </submittedName>
</protein>
<dbReference type="GO" id="GO:0006811">
    <property type="term" value="P:monoatomic ion transport"/>
    <property type="evidence" value="ECO:0007669"/>
    <property type="project" value="UniProtKB-KW"/>
</dbReference>
<dbReference type="Proteomes" id="UP000002743">
    <property type="component" value="Chromosome"/>
</dbReference>
<evidence type="ECO:0000256" key="4">
    <source>
        <dbReference type="ARBA" id="ARBA00022452"/>
    </source>
</evidence>
<dbReference type="PANTHER" id="PTHR30069:SF53">
    <property type="entry name" value="COLICIN I RECEPTOR-RELATED"/>
    <property type="match status" value="1"/>
</dbReference>
<dbReference type="InterPro" id="IPR012910">
    <property type="entry name" value="Plug_dom"/>
</dbReference>
<evidence type="ECO:0000256" key="10">
    <source>
        <dbReference type="ARBA" id="ARBA00023170"/>
    </source>
</evidence>
<evidence type="ECO:0000256" key="14">
    <source>
        <dbReference type="SAM" id="SignalP"/>
    </source>
</evidence>
<evidence type="ECO:0000259" key="16">
    <source>
        <dbReference type="Pfam" id="PF07715"/>
    </source>
</evidence>
<dbReference type="PROSITE" id="PS52016">
    <property type="entry name" value="TONB_DEPENDENT_REC_3"/>
    <property type="match status" value="1"/>
</dbReference>
<evidence type="ECO:0000256" key="11">
    <source>
        <dbReference type="ARBA" id="ARBA00023237"/>
    </source>
</evidence>
<dbReference type="GO" id="GO:0009279">
    <property type="term" value="C:cell outer membrane"/>
    <property type="evidence" value="ECO:0007669"/>
    <property type="project" value="UniProtKB-SubCell"/>
</dbReference>
<dbReference type="HOGENOM" id="CLU_008287_18_5_4"/>
<dbReference type="STRING" id="582744.Msip34_0154"/>
<organism evidence="17 18">
    <name type="scientific">Methylovorus glucosotrophus (strain SIP3-4)</name>
    <dbReference type="NCBI Taxonomy" id="582744"/>
    <lineage>
        <taxon>Bacteria</taxon>
        <taxon>Pseudomonadati</taxon>
        <taxon>Pseudomonadota</taxon>
        <taxon>Betaproteobacteria</taxon>
        <taxon>Nitrosomonadales</taxon>
        <taxon>Methylophilaceae</taxon>
        <taxon>Methylovorus</taxon>
    </lineage>
</organism>
<feature type="domain" description="TonB-dependent receptor plug" evidence="16">
    <location>
        <begin position="42"/>
        <end position="148"/>
    </location>
</feature>
<reference evidence="18" key="1">
    <citation type="submission" date="2009-07" db="EMBL/GenBank/DDBJ databases">
        <title>Complete sequence of chromosome of Methylovorus sp. SIP3-4.</title>
        <authorList>
            <person name="Lucas S."/>
            <person name="Copeland A."/>
            <person name="Lapidus A."/>
            <person name="Glavina del Rio T."/>
            <person name="Tice H."/>
            <person name="Bruce D."/>
            <person name="Goodwin L."/>
            <person name="Pitluck S."/>
            <person name="Clum A."/>
            <person name="Larimer F."/>
            <person name="Land M."/>
            <person name="Hauser L."/>
            <person name="Kyrpides N."/>
            <person name="Mikhailova N."/>
            <person name="Kayluzhnaya M."/>
            <person name="Chistoserdova L."/>
        </authorList>
    </citation>
    <scope>NUCLEOTIDE SEQUENCE [LARGE SCALE GENOMIC DNA]</scope>
    <source>
        <strain evidence="18">SIP3-4</strain>
    </source>
</reference>
<keyword evidence="5 12" id="KW-0812">Transmembrane</keyword>
<dbReference type="Pfam" id="PF07715">
    <property type="entry name" value="Plug"/>
    <property type="match status" value="1"/>
</dbReference>
<evidence type="ECO:0000256" key="5">
    <source>
        <dbReference type="ARBA" id="ARBA00022692"/>
    </source>
</evidence>
<dbReference type="KEGG" id="mei:Msip34_0154"/>
<dbReference type="InterPro" id="IPR036942">
    <property type="entry name" value="Beta-barrel_TonB_sf"/>
</dbReference>
<keyword evidence="8 13" id="KW-0798">TonB box</keyword>